<dbReference type="InterPro" id="IPR019887">
    <property type="entry name" value="Tscrpt_reg_AsnC/Lrp_C"/>
</dbReference>
<dbReference type="InterPro" id="IPR011008">
    <property type="entry name" value="Dimeric_a/b-barrel"/>
</dbReference>
<dbReference type="PANTHER" id="PTHR30154:SF34">
    <property type="entry name" value="TRANSCRIPTIONAL REGULATOR AZLB"/>
    <property type="match status" value="1"/>
</dbReference>
<reference evidence="5 6" key="1">
    <citation type="journal article" date="2011" name="J. Bacteriol.">
        <title>Genome sequence of the ethanol-producing Zymomonas mobilis subsp. mobilis lectotype strain ATCC 10988.</title>
        <authorList>
            <person name="Pappas K.M."/>
            <person name="Kouvelis V.N."/>
            <person name="Saunders E."/>
            <person name="Brettin T.S."/>
            <person name="Bruce D."/>
            <person name="Detter C."/>
            <person name="Balakireva M."/>
            <person name="Han C.S."/>
            <person name="Savvakis G."/>
            <person name="Kyrpides N.C."/>
            <person name="Typas M.A."/>
        </authorList>
    </citation>
    <scope>NUCLEOTIDE SEQUENCE [LARGE SCALE GENOMIC DNA]</scope>
    <source>
        <strain evidence="6">ATCC 10988 / DSM 424 / CCUG 17860 / LMG 404 / NCIMB 8938 / NRRL B-806 / ZM1</strain>
    </source>
</reference>
<dbReference type="GeneID" id="79905200"/>
<organism evidence="5 6">
    <name type="scientific">Zymomonas mobilis subsp. mobilis (strain ATCC 10988 / DSM 424 / LMG 404 / NCIMB 8938 / NRRL B-806 / ZM1)</name>
    <dbReference type="NCBI Taxonomy" id="555217"/>
    <lineage>
        <taxon>Bacteria</taxon>
        <taxon>Pseudomonadati</taxon>
        <taxon>Pseudomonadota</taxon>
        <taxon>Alphaproteobacteria</taxon>
        <taxon>Sphingomonadales</taxon>
        <taxon>Zymomonadaceae</taxon>
        <taxon>Zymomonas</taxon>
    </lineage>
</organism>
<keyword evidence="2" id="KW-0238">DNA-binding</keyword>
<dbReference type="Pfam" id="PF01037">
    <property type="entry name" value="AsnC_trans_reg"/>
    <property type="match status" value="1"/>
</dbReference>
<dbReference type="KEGG" id="zmm:Zmob_1671"/>
<dbReference type="GO" id="GO:0043565">
    <property type="term" value="F:sequence-specific DNA binding"/>
    <property type="evidence" value="ECO:0007669"/>
    <property type="project" value="InterPro"/>
</dbReference>
<feature type="domain" description="HTH asnC-type" evidence="4">
    <location>
        <begin position="1"/>
        <end position="62"/>
    </location>
</feature>
<dbReference type="GO" id="GO:0006355">
    <property type="term" value="P:regulation of DNA-templated transcription"/>
    <property type="evidence" value="ECO:0007669"/>
    <property type="project" value="UniProtKB-ARBA"/>
</dbReference>
<dbReference type="SUPFAM" id="SSF54909">
    <property type="entry name" value="Dimeric alpha+beta barrel"/>
    <property type="match status" value="1"/>
</dbReference>
<evidence type="ECO:0000256" key="2">
    <source>
        <dbReference type="ARBA" id="ARBA00023125"/>
    </source>
</evidence>
<dbReference type="InterPro" id="IPR011991">
    <property type="entry name" value="ArsR-like_HTH"/>
</dbReference>
<dbReference type="PRINTS" id="PR00033">
    <property type="entry name" value="HTHASNC"/>
</dbReference>
<gene>
    <name evidence="5" type="ordered locus">Zmob_1671</name>
</gene>
<dbReference type="PROSITE" id="PS50956">
    <property type="entry name" value="HTH_ASNC_2"/>
    <property type="match status" value="1"/>
</dbReference>
<dbReference type="PANTHER" id="PTHR30154">
    <property type="entry name" value="LEUCINE-RESPONSIVE REGULATORY PROTEIN"/>
    <property type="match status" value="1"/>
</dbReference>
<evidence type="ECO:0000256" key="1">
    <source>
        <dbReference type="ARBA" id="ARBA00023015"/>
    </source>
</evidence>
<evidence type="ECO:0000313" key="6">
    <source>
        <dbReference type="Proteomes" id="UP000001494"/>
    </source>
</evidence>
<dbReference type="InterPro" id="IPR019888">
    <property type="entry name" value="Tscrpt_reg_AsnC-like"/>
</dbReference>
<dbReference type="InterPro" id="IPR000485">
    <property type="entry name" value="AsnC-type_HTH_dom"/>
</dbReference>
<accession>A0A0H3G4D0</accession>
<dbReference type="InterPro" id="IPR019885">
    <property type="entry name" value="Tscrpt_reg_HTH_AsnC-type_CS"/>
</dbReference>
<name>A0A0H3G4D0_ZYMMA</name>
<dbReference type="OrthoDB" id="9802341at2"/>
<dbReference type="Pfam" id="PF13412">
    <property type="entry name" value="HTH_24"/>
    <property type="match status" value="1"/>
</dbReference>
<dbReference type="SMART" id="SM00344">
    <property type="entry name" value="HTH_ASNC"/>
    <property type="match status" value="1"/>
</dbReference>
<dbReference type="FunFam" id="1.10.10.10:FF:000186">
    <property type="entry name" value="AsnC family transcriptional regulator"/>
    <property type="match status" value="1"/>
</dbReference>
<evidence type="ECO:0000313" key="5">
    <source>
        <dbReference type="EMBL" id="AEH63485.1"/>
    </source>
</evidence>
<dbReference type="CDD" id="cd00090">
    <property type="entry name" value="HTH_ARSR"/>
    <property type="match status" value="1"/>
</dbReference>
<dbReference type="GO" id="GO:0043200">
    <property type="term" value="P:response to amino acid"/>
    <property type="evidence" value="ECO:0007669"/>
    <property type="project" value="TreeGrafter"/>
</dbReference>
<dbReference type="Proteomes" id="UP000001494">
    <property type="component" value="Chromosome"/>
</dbReference>
<dbReference type="Gene3D" id="1.10.10.10">
    <property type="entry name" value="Winged helix-like DNA-binding domain superfamily/Winged helix DNA-binding domain"/>
    <property type="match status" value="1"/>
</dbReference>
<evidence type="ECO:0000259" key="4">
    <source>
        <dbReference type="PROSITE" id="PS50956"/>
    </source>
</evidence>
<evidence type="ECO:0000256" key="3">
    <source>
        <dbReference type="ARBA" id="ARBA00023163"/>
    </source>
</evidence>
<dbReference type="eggNOG" id="COG1522">
    <property type="taxonomic scope" value="Bacteria"/>
</dbReference>
<dbReference type="InterPro" id="IPR036388">
    <property type="entry name" value="WH-like_DNA-bd_sf"/>
</dbReference>
<dbReference type="SUPFAM" id="SSF46785">
    <property type="entry name" value="Winged helix' DNA-binding domain"/>
    <property type="match status" value="1"/>
</dbReference>
<dbReference type="HOGENOM" id="CLU_091233_0_0_5"/>
<dbReference type="AlphaFoldDB" id="A0A0H3G4D0"/>
<keyword evidence="1" id="KW-0805">Transcription regulation</keyword>
<dbReference type="Gene3D" id="3.30.70.920">
    <property type="match status" value="1"/>
</dbReference>
<dbReference type="EMBL" id="CP002850">
    <property type="protein sequence ID" value="AEH63485.1"/>
    <property type="molecule type" value="Genomic_DNA"/>
</dbReference>
<dbReference type="RefSeq" id="WP_011241219.1">
    <property type="nucleotide sequence ID" value="NC_017262.1"/>
</dbReference>
<protein>
    <submittedName>
        <fullName evidence="5">Transcriptional regulator, AsnC family</fullName>
    </submittedName>
</protein>
<dbReference type="GO" id="GO:0005829">
    <property type="term" value="C:cytosol"/>
    <property type="evidence" value="ECO:0007669"/>
    <property type="project" value="TreeGrafter"/>
</dbReference>
<dbReference type="InterPro" id="IPR036390">
    <property type="entry name" value="WH_DNA-bd_sf"/>
</dbReference>
<keyword evidence="3" id="KW-0804">Transcription</keyword>
<dbReference type="PROSITE" id="PS00519">
    <property type="entry name" value="HTH_ASNC_1"/>
    <property type="match status" value="1"/>
</dbReference>
<proteinExistence type="predicted"/>
<sequence length="153" mass="17241">MDQIDRKILAELQSDARLTLTELADRIGLSLSPCHRRVHALEKSGAIQGYRACIDYRKLGLTFSAIVFVTLSESNKQLVQIFEDALLTIPEVISAERLFGTPDYILHIITKDLSSFQKLYDEQLSSLSCVKKLTSTIVMKDIFQGKKASYPVF</sequence>